<comment type="caution">
    <text evidence="3">The sequence shown here is derived from an EMBL/GenBank/DDBJ whole genome shotgun (WGS) entry which is preliminary data.</text>
</comment>
<dbReference type="PANTHER" id="PTHR46532:SF4">
    <property type="entry name" value="AAA+ ATPASE DOMAIN-CONTAINING PROTEIN"/>
    <property type="match status" value="1"/>
</dbReference>
<dbReference type="EMBL" id="JROU02001479">
    <property type="protein sequence ID" value="OEH76363.1"/>
    <property type="molecule type" value="Genomic_DNA"/>
</dbReference>
<dbReference type="AlphaFoldDB" id="A0A1D3CYU0"/>
<dbReference type="InterPro" id="IPR026983">
    <property type="entry name" value="DHC"/>
</dbReference>
<proteinExistence type="inferred from homology"/>
<accession>A0A1D3CYU0</accession>
<dbReference type="InterPro" id="IPR013594">
    <property type="entry name" value="Dynein_heavy_tail"/>
</dbReference>
<comment type="similarity">
    <text evidence="1">Belongs to the dynein heavy chain family.</text>
</comment>
<evidence type="ECO:0000256" key="1">
    <source>
        <dbReference type="ARBA" id="ARBA00008887"/>
    </source>
</evidence>
<dbReference type="Proteomes" id="UP000095192">
    <property type="component" value="Unassembled WGS sequence"/>
</dbReference>
<dbReference type="VEuPathDB" id="ToxoDB:cyc_02562"/>
<organism evidence="3 4">
    <name type="scientific">Cyclospora cayetanensis</name>
    <dbReference type="NCBI Taxonomy" id="88456"/>
    <lineage>
        <taxon>Eukaryota</taxon>
        <taxon>Sar</taxon>
        <taxon>Alveolata</taxon>
        <taxon>Apicomplexa</taxon>
        <taxon>Conoidasida</taxon>
        <taxon>Coccidia</taxon>
        <taxon>Eucoccidiorida</taxon>
        <taxon>Eimeriorina</taxon>
        <taxon>Eimeriidae</taxon>
        <taxon>Cyclospora</taxon>
    </lineage>
</organism>
<name>A0A1D3CYU0_9EIME</name>
<dbReference type="Pfam" id="PF08385">
    <property type="entry name" value="DHC_N1"/>
    <property type="match status" value="1"/>
</dbReference>
<dbReference type="GO" id="GO:0051959">
    <property type="term" value="F:dynein light intermediate chain binding"/>
    <property type="evidence" value="ECO:0007669"/>
    <property type="project" value="InterPro"/>
</dbReference>
<reference evidence="3 4" key="1">
    <citation type="journal article" date="2016" name="BMC Genomics">
        <title>Comparative genomics reveals Cyclospora cayetanensis possesses coccidia-like metabolism and invasion components but unique surface antigens.</title>
        <authorList>
            <person name="Liu S."/>
            <person name="Wang L."/>
            <person name="Zheng H."/>
            <person name="Xu Z."/>
            <person name="Roellig D.M."/>
            <person name="Li N."/>
            <person name="Frace M.A."/>
            <person name="Tang K."/>
            <person name="Arrowood M.J."/>
            <person name="Moss D.M."/>
            <person name="Zhang L."/>
            <person name="Feng Y."/>
            <person name="Xiao L."/>
        </authorList>
    </citation>
    <scope>NUCLEOTIDE SEQUENCE [LARGE SCALE GENOMIC DNA]</scope>
    <source>
        <strain evidence="3 4">CHN_HEN01</strain>
    </source>
</reference>
<dbReference type="GO" id="GO:0045505">
    <property type="term" value="F:dynein intermediate chain binding"/>
    <property type="evidence" value="ECO:0007669"/>
    <property type="project" value="InterPro"/>
</dbReference>
<feature type="domain" description="Dynein heavy chain tail" evidence="2">
    <location>
        <begin position="205"/>
        <end position="378"/>
    </location>
</feature>
<dbReference type="InParanoid" id="A0A1D3CYU0"/>
<dbReference type="GO" id="GO:0007018">
    <property type="term" value="P:microtubule-based movement"/>
    <property type="evidence" value="ECO:0007669"/>
    <property type="project" value="InterPro"/>
</dbReference>
<evidence type="ECO:0000313" key="3">
    <source>
        <dbReference type="EMBL" id="OEH76363.1"/>
    </source>
</evidence>
<evidence type="ECO:0000259" key="2">
    <source>
        <dbReference type="Pfam" id="PF08385"/>
    </source>
</evidence>
<protein>
    <recommendedName>
        <fullName evidence="2">Dynein heavy chain tail domain-containing protein</fullName>
    </recommendedName>
</protein>
<keyword evidence="4" id="KW-1185">Reference proteome</keyword>
<gene>
    <name evidence="3" type="ORF">cyc_02562</name>
</gene>
<sequence length="394" mass="44730">MASITPRERWMVSQVVTAFQLAPYESAIQTLFRNRFASKIDPFLKGLSSSQHLLFFYEGGNEPSTHPGPIIDKLSCSEGISMDPDCGFVYFIRTIAFRKPVNLNIAGDADLVFGQFPQLPLQSLHSTLRSFFLPAVEYFDNSDWKKCSHNQRNDLIRFTSNFCKELGEAIDSFTDGIQLRKPDPRFSLIEIRMDYLRACRNPDIVSHFEELLDEWCRQIEKYLEASSDAGATQTDGGPRSEARTLHGIESWRTKMRRLSSIIHQLKSDTCHTVFQVLQAVTKLSPSVSPKSRQAVFHTLRRCKQLDIAITEAFNEARDNVKYLTTLERFIDPLYSGAPSNVFESLNALMNAIAMIYSISRYYNTSERMAAFFTKITKQARPCFGGTSSPHVPVG</sequence>
<evidence type="ECO:0000313" key="4">
    <source>
        <dbReference type="Proteomes" id="UP000095192"/>
    </source>
</evidence>
<dbReference type="PANTHER" id="PTHR46532">
    <property type="entry name" value="MALE FERTILITY FACTOR KL5"/>
    <property type="match status" value="1"/>
</dbReference>
<dbReference type="GO" id="GO:0005858">
    <property type="term" value="C:axonemal dynein complex"/>
    <property type="evidence" value="ECO:0007669"/>
    <property type="project" value="TreeGrafter"/>
</dbReference>